<reference evidence="3 4" key="1">
    <citation type="submission" date="2022-12" db="EMBL/GenBank/DDBJ databases">
        <title>Chromosome-level genome of Tegillarca granosa.</title>
        <authorList>
            <person name="Kim J."/>
        </authorList>
    </citation>
    <scope>NUCLEOTIDE SEQUENCE [LARGE SCALE GENOMIC DNA]</scope>
    <source>
        <strain evidence="3">Teg-2019</strain>
        <tissue evidence="3">Adductor muscle</tissue>
    </source>
</reference>
<comment type="caution">
    <text evidence="3">The sequence shown here is derived from an EMBL/GenBank/DDBJ whole genome shotgun (WGS) entry which is preliminary data.</text>
</comment>
<feature type="chain" id="PRO_5046065052" evidence="2">
    <location>
        <begin position="27"/>
        <end position="678"/>
    </location>
</feature>
<sequence>MKPTNPLRSFDIYILILIIKTNLASGVGSHSTRSDPYPLMASILIVGELLDVKMTELLGNEALIESLRTDVQDLHWAITDMVSRIGPVQQSSWKFPDKMSSELDMEDLLDLYSVSDDLEENQVAHIALYELVIDRFLYLIQVLSTFTKQMIAKSGNEIQDSNYTSIGLTVKQCCSRQIQLQTVVQQTMSDNNMKKMSEDIEQMTNATGSQLSLCSHGSHGNQSKPFTGWLSPSKMEEISRDACSKNTQTIETAFVPCEACGMVQRNLRQIGDTIINMCQSQKLPSSLQKFRPLVAETEWLSSIDVARWVSEQSKDISRMNKHLDYLMSTINPLKQELENSEKKCRKLEIRVANFDKDMAREREVQEALQKQFEIKIKNLEDSHRETVSLINQQKDEIFSNKLTLEDQLEQHKTDLQRQKKLLEELEKTRSQLERDLKENKTNSTEIQSLQSELSSLQSQLKDVSSKLEKANKDLSREQAKNKSSSKHSQSLQTKQGSLMQRIDDLDQENQDLRDQVATLEDEKDVIEESLQKAEEKTKQLTKKLKQSEDLIEQISTEKVELEKSICSLQDNIKVIEGKLEEAKERERLLIEYPDLNGPVNPDLTGTGDIVRDMENQVHANSIRIQVLEEQNEGLRHSVSKIMAAQGHKPKEAWKQFVLICMLIRKTLCSYGLKKTLKH</sequence>
<dbReference type="Proteomes" id="UP001217089">
    <property type="component" value="Unassembled WGS sequence"/>
</dbReference>
<dbReference type="InterPro" id="IPR029681">
    <property type="entry name" value="CCDC157"/>
</dbReference>
<feature type="region of interest" description="Disordered" evidence="1">
    <location>
        <begin position="472"/>
        <end position="495"/>
    </location>
</feature>
<evidence type="ECO:0000256" key="1">
    <source>
        <dbReference type="SAM" id="MobiDB-lite"/>
    </source>
</evidence>
<evidence type="ECO:0000256" key="2">
    <source>
        <dbReference type="SAM" id="SignalP"/>
    </source>
</evidence>
<accession>A0ABQ9F958</accession>
<evidence type="ECO:0000313" key="4">
    <source>
        <dbReference type="Proteomes" id="UP001217089"/>
    </source>
</evidence>
<dbReference type="PANTHER" id="PTHR43696:SF9">
    <property type="entry name" value="COILED-COIL DOMAIN-CONTAINING PROTEIN 157"/>
    <property type="match status" value="1"/>
</dbReference>
<feature type="compositionally biased region" description="Polar residues" evidence="1">
    <location>
        <begin position="486"/>
        <end position="495"/>
    </location>
</feature>
<organism evidence="3 4">
    <name type="scientific">Tegillarca granosa</name>
    <name type="common">Malaysian cockle</name>
    <name type="synonym">Anadara granosa</name>
    <dbReference type="NCBI Taxonomy" id="220873"/>
    <lineage>
        <taxon>Eukaryota</taxon>
        <taxon>Metazoa</taxon>
        <taxon>Spiralia</taxon>
        <taxon>Lophotrochozoa</taxon>
        <taxon>Mollusca</taxon>
        <taxon>Bivalvia</taxon>
        <taxon>Autobranchia</taxon>
        <taxon>Pteriomorphia</taxon>
        <taxon>Arcoida</taxon>
        <taxon>Arcoidea</taxon>
        <taxon>Arcidae</taxon>
        <taxon>Tegillarca</taxon>
    </lineage>
</organism>
<keyword evidence="4" id="KW-1185">Reference proteome</keyword>
<dbReference type="PANTHER" id="PTHR43696">
    <property type="entry name" value="COILED-COIL DOMAIN-CONTAINING PROTEIN 157"/>
    <property type="match status" value="1"/>
</dbReference>
<gene>
    <name evidence="3" type="ORF">KUTeg_009790</name>
</gene>
<name>A0ABQ9F958_TEGGR</name>
<dbReference type="EMBL" id="JARBDR010000440">
    <property type="protein sequence ID" value="KAJ8312417.1"/>
    <property type="molecule type" value="Genomic_DNA"/>
</dbReference>
<proteinExistence type="predicted"/>
<keyword evidence="2" id="KW-0732">Signal</keyword>
<evidence type="ECO:0000313" key="3">
    <source>
        <dbReference type="EMBL" id="KAJ8312417.1"/>
    </source>
</evidence>
<feature type="signal peptide" evidence="2">
    <location>
        <begin position="1"/>
        <end position="26"/>
    </location>
</feature>
<protein>
    <submittedName>
        <fullName evidence="3">Uncharacterized protein</fullName>
    </submittedName>
</protein>
<dbReference type="Gene3D" id="1.10.287.1490">
    <property type="match status" value="1"/>
</dbReference>